<evidence type="ECO:0000259" key="6">
    <source>
        <dbReference type="PROSITE" id="PS51987"/>
    </source>
</evidence>
<dbReference type="InterPro" id="IPR008146">
    <property type="entry name" value="Gln_synth_cat_dom"/>
</dbReference>
<dbReference type="GO" id="GO:0006542">
    <property type="term" value="P:glutamine biosynthetic process"/>
    <property type="evidence" value="ECO:0007669"/>
    <property type="project" value="InterPro"/>
</dbReference>
<dbReference type="AlphaFoldDB" id="A0A166AA41"/>
<feature type="region of interest" description="Disordered" evidence="5">
    <location>
        <begin position="266"/>
        <end position="292"/>
    </location>
</feature>
<dbReference type="EMBL" id="KV417663">
    <property type="protein sequence ID" value="KZP11400.1"/>
    <property type="molecule type" value="Genomic_DNA"/>
</dbReference>
<dbReference type="PANTHER" id="PTHR43785:SF2">
    <property type="entry name" value="TYPE-1 GLUTAMINE SYNTHETASE 1"/>
    <property type="match status" value="1"/>
</dbReference>
<name>A0A166AA41_9AGAM</name>
<dbReference type="Gene3D" id="3.10.20.70">
    <property type="entry name" value="Glutamine synthetase, N-terminal domain"/>
    <property type="match status" value="1"/>
</dbReference>
<evidence type="ECO:0000256" key="2">
    <source>
        <dbReference type="ARBA" id="ARBA00022598"/>
    </source>
</evidence>
<evidence type="ECO:0000313" key="8">
    <source>
        <dbReference type="Proteomes" id="UP000076532"/>
    </source>
</evidence>
<accession>A0A166AA41</accession>
<keyword evidence="7" id="KW-0808">Transferase</keyword>
<reference evidence="7 8" key="1">
    <citation type="journal article" date="2016" name="Mol. Biol. Evol.">
        <title>Comparative Genomics of Early-Diverging Mushroom-Forming Fungi Provides Insights into the Origins of Lignocellulose Decay Capabilities.</title>
        <authorList>
            <person name="Nagy L.G."/>
            <person name="Riley R."/>
            <person name="Tritt A."/>
            <person name="Adam C."/>
            <person name="Daum C."/>
            <person name="Floudas D."/>
            <person name="Sun H."/>
            <person name="Yadav J.S."/>
            <person name="Pangilinan J."/>
            <person name="Larsson K.H."/>
            <person name="Matsuura K."/>
            <person name="Barry K."/>
            <person name="Labutti K."/>
            <person name="Kuo R."/>
            <person name="Ohm R.A."/>
            <person name="Bhattacharya S.S."/>
            <person name="Shirouzu T."/>
            <person name="Yoshinaga Y."/>
            <person name="Martin F.M."/>
            <person name="Grigoriev I.V."/>
            <person name="Hibbett D.S."/>
        </authorList>
    </citation>
    <scope>NUCLEOTIDE SEQUENCE [LARGE SCALE GENOMIC DNA]</scope>
    <source>
        <strain evidence="7 8">CBS 109695</strain>
    </source>
</reference>
<dbReference type="PROSITE" id="PS51987">
    <property type="entry name" value="GS_CATALYTIC"/>
    <property type="match status" value="1"/>
</dbReference>
<dbReference type="GO" id="GO:0016301">
    <property type="term" value="F:kinase activity"/>
    <property type="evidence" value="ECO:0007669"/>
    <property type="project" value="UniProtKB-KW"/>
</dbReference>
<dbReference type="SUPFAM" id="SSF55931">
    <property type="entry name" value="Glutamine synthetase/guanido kinase"/>
    <property type="match status" value="1"/>
</dbReference>
<feature type="domain" description="GS catalytic" evidence="6">
    <location>
        <begin position="138"/>
        <end position="468"/>
    </location>
</feature>
<protein>
    <recommendedName>
        <fullName evidence="1">Glutamine synthetase</fullName>
    </recommendedName>
</protein>
<evidence type="ECO:0000313" key="7">
    <source>
        <dbReference type="EMBL" id="KZP11400.1"/>
    </source>
</evidence>
<dbReference type="Pfam" id="PF00120">
    <property type="entry name" value="Gln-synt_C"/>
    <property type="match status" value="1"/>
</dbReference>
<proteinExistence type="inferred from homology"/>
<organism evidence="7 8">
    <name type="scientific">Athelia psychrophila</name>
    <dbReference type="NCBI Taxonomy" id="1759441"/>
    <lineage>
        <taxon>Eukaryota</taxon>
        <taxon>Fungi</taxon>
        <taxon>Dikarya</taxon>
        <taxon>Basidiomycota</taxon>
        <taxon>Agaricomycotina</taxon>
        <taxon>Agaricomycetes</taxon>
        <taxon>Agaricomycetidae</taxon>
        <taxon>Atheliales</taxon>
        <taxon>Atheliaceae</taxon>
        <taxon>Athelia</taxon>
    </lineage>
</organism>
<evidence type="ECO:0000256" key="5">
    <source>
        <dbReference type="SAM" id="MobiDB-lite"/>
    </source>
</evidence>
<dbReference type="SMART" id="SM01230">
    <property type="entry name" value="Gln-synt_C"/>
    <property type="match status" value="1"/>
</dbReference>
<dbReference type="STRING" id="436010.A0A166AA41"/>
<comment type="similarity">
    <text evidence="3 4">Belongs to the glutamine synthetase family.</text>
</comment>
<keyword evidence="8" id="KW-1185">Reference proteome</keyword>
<evidence type="ECO:0000256" key="1">
    <source>
        <dbReference type="ARBA" id="ARBA00021364"/>
    </source>
</evidence>
<keyword evidence="7" id="KW-0418">Kinase</keyword>
<dbReference type="GO" id="GO:0004356">
    <property type="term" value="F:glutamine synthetase activity"/>
    <property type="evidence" value="ECO:0007669"/>
    <property type="project" value="InterPro"/>
</dbReference>
<dbReference type="Proteomes" id="UP000076532">
    <property type="component" value="Unassembled WGS sequence"/>
</dbReference>
<dbReference type="InterPro" id="IPR036651">
    <property type="entry name" value="Gln_synt_N_sf"/>
</dbReference>
<sequence>MSFDYGHKYTLQNVAQRTPLYGTTILGLKSAGVEFVRIQWVDMTNAIRYRVVPIAYLEKLLDSPRPGVAIIRCALGMVYMTLVDGFSPIGEYIYVIDMKTIRLCPYAPGHASVMGFFQEKAPIQGPDNQPTVSTNLCPRTNLQRVVQEARDQAGVEFLVGFESEFILLKSASTLEAVNTHGYGINHALTSGSIEAQVMEEIAHALKDAGVELQTYHSEAAPGQSADALVHTRETITNIAAKHGLRATFAPRLYMDSPGNSCHTHLSIHPRDPIPPATATAQSQSGPPPQESSFLAGLLAHLPAITAFTLPQTSSYGRMVDGVWAGGTYVSWGTENREAPVRLCNAASRSARNFELRFIDGLANPYLSLASILGAGTLGVKAKQPLTHMDCSTLSAAEMDDAARKAAGITTRMSLNLDESRQALVGDAALQAVLGEELVEKYLSLSKTLSEAMEAWTEEEAVARLIESY</sequence>
<gene>
    <name evidence="7" type="ORF">FIBSPDRAFT_898973</name>
</gene>
<keyword evidence="2" id="KW-0436">Ligase</keyword>
<evidence type="ECO:0000256" key="3">
    <source>
        <dbReference type="PROSITE-ProRule" id="PRU01331"/>
    </source>
</evidence>
<dbReference type="InterPro" id="IPR014746">
    <property type="entry name" value="Gln_synth/guanido_kin_cat_dom"/>
</dbReference>
<evidence type="ECO:0000256" key="4">
    <source>
        <dbReference type="RuleBase" id="RU000384"/>
    </source>
</evidence>
<dbReference type="Gene3D" id="3.30.590.10">
    <property type="entry name" value="Glutamine synthetase/guanido kinase, catalytic domain"/>
    <property type="match status" value="1"/>
</dbReference>
<dbReference type="PANTHER" id="PTHR43785">
    <property type="entry name" value="GAMMA-GLUTAMYLPUTRESCINE SYNTHETASE"/>
    <property type="match status" value="1"/>
</dbReference>
<dbReference type="OrthoDB" id="3364440at2759"/>